<feature type="compositionally biased region" description="Acidic residues" evidence="2">
    <location>
        <begin position="217"/>
        <end position="253"/>
    </location>
</feature>
<proteinExistence type="predicted"/>
<keyword evidence="5" id="KW-1185">Reference proteome</keyword>
<keyword evidence="3" id="KW-0812">Transmembrane</keyword>
<evidence type="ECO:0000256" key="3">
    <source>
        <dbReference type="SAM" id="Phobius"/>
    </source>
</evidence>
<evidence type="ECO:0000313" key="5">
    <source>
        <dbReference type="Proteomes" id="UP001432322"/>
    </source>
</evidence>
<name>A0AAV5WMR6_9BILA</name>
<feature type="coiled-coil region" evidence="1">
    <location>
        <begin position="101"/>
        <end position="130"/>
    </location>
</feature>
<dbReference type="EMBL" id="BTSY01000006">
    <property type="protein sequence ID" value="GMT33424.1"/>
    <property type="molecule type" value="Genomic_DNA"/>
</dbReference>
<sequence length="253" mass="29527">MDEIEEVYMETKQRRRVKLLEEENKEQREEILSLAKTLNIKIWVKDEQIKELEEKLSKMKKNHNRDLIYCGITAATVFIFGVLFILCMAGDRVKNDKIARQKALELEHRILVLEKENAEQKATLENFEREDSHSTDIIVKLQIKEAFARNLLELTLERNIVLNHQFCTIAGVGTIAVVISAAVMLRAWRSKLSVEEQLRNELEETKMELEQVKNGNEEESEEEDELEGTQESEENDSSEESEERDDSEDNEEE</sequence>
<evidence type="ECO:0000256" key="1">
    <source>
        <dbReference type="SAM" id="Coils"/>
    </source>
</evidence>
<accession>A0AAV5WMR6</accession>
<comment type="caution">
    <text evidence="4">The sequence shown here is derived from an EMBL/GenBank/DDBJ whole genome shotgun (WGS) entry which is preliminary data.</text>
</comment>
<evidence type="ECO:0000313" key="4">
    <source>
        <dbReference type="EMBL" id="GMT33424.1"/>
    </source>
</evidence>
<feature type="transmembrane region" description="Helical" evidence="3">
    <location>
        <begin position="67"/>
        <end position="86"/>
    </location>
</feature>
<feature type="coiled-coil region" evidence="1">
    <location>
        <begin position="9"/>
        <end position="62"/>
    </location>
</feature>
<feature type="region of interest" description="Disordered" evidence="2">
    <location>
        <begin position="204"/>
        <end position="253"/>
    </location>
</feature>
<dbReference type="Proteomes" id="UP001432322">
    <property type="component" value="Unassembled WGS sequence"/>
</dbReference>
<reference evidence="4" key="1">
    <citation type="submission" date="2023-10" db="EMBL/GenBank/DDBJ databases">
        <title>Genome assembly of Pristionchus species.</title>
        <authorList>
            <person name="Yoshida K."/>
            <person name="Sommer R.J."/>
        </authorList>
    </citation>
    <scope>NUCLEOTIDE SEQUENCE</scope>
    <source>
        <strain evidence="4">RS5133</strain>
    </source>
</reference>
<evidence type="ECO:0000256" key="2">
    <source>
        <dbReference type="SAM" id="MobiDB-lite"/>
    </source>
</evidence>
<protein>
    <submittedName>
        <fullName evidence="4">Uncharacterized protein</fullName>
    </submittedName>
</protein>
<keyword evidence="3" id="KW-1133">Transmembrane helix</keyword>
<dbReference type="AlphaFoldDB" id="A0AAV5WMR6"/>
<feature type="transmembrane region" description="Helical" evidence="3">
    <location>
        <begin position="162"/>
        <end position="185"/>
    </location>
</feature>
<keyword evidence="1" id="KW-0175">Coiled coil</keyword>
<keyword evidence="3" id="KW-0472">Membrane</keyword>
<gene>
    <name evidence="4" type="ORF">PFISCL1PPCAC_24721</name>
</gene>
<organism evidence="4 5">
    <name type="scientific">Pristionchus fissidentatus</name>
    <dbReference type="NCBI Taxonomy" id="1538716"/>
    <lineage>
        <taxon>Eukaryota</taxon>
        <taxon>Metazoa</taxon>
        <taxon>Ecdysozoa</taxon>
        <taxon>Nematoda</taxon>
        <taxon>Chromadorea</taxon>
        <taxon>Rhabditida</taxon>
        <taxon>Rhabditina</taxon>
        <taxon>Diplogasteromorpha</taxon>
        <taxon>Diplogasteroidea</taxon>
        <taxon>Neodiplogasteridae</taxon>
        <taxon>Pristionchus</taxon>
    </lineage>
</organism>